<proteinExistence type="predicted"/>
<dbReference type="PROSITE" id="PS51257">
    <property type="entry name" value="PROKAR_LIPOPROTEIN"/>
    <property type="match status" value="1"/>
</dbReference>
<protein>
    <submittedName>
        <fullName evidence="1">Uncharacterized protein</fullName>
    </submittedName>
</protein>
<reference evidence="1" key="1">
    <citation type="submission" date="2019-08" db="EMBL/GenBank/DDBJ databases">
        <authorList>
            <person name="Kucharzyk K."/>
            <person name="Murdoch R.W."/>
            <person name="Higgins S."/>
            <person name="Loffler F."/>
        </authorList>
    </citation>
    <scope>NUCLEOTIDE SEQUENCE</scope>
</reference>
<organism evidence="1">
    <name type="scientific">bioreactor metagenome</name>
    <dbReference type="NCBI Taxonomy" id="1076179"/>
    <lineage>
        <taxon>unclassified sequences</taxon>
        <taxon>metagenomes</taxon>
        <taxon>ecological metagenomes</taxon>
    </lineage>
</organism>
<gene>
    <name evidence="1" type="ORF">SDC9_45660</name>
</gene>
<evidence type="ECO:0000313" key="1">
    <source>
        <dbReference type="EMBL" id="MPL99442.1"/>
    </source>
</evidence>
<dbReference type="AlphaFoldDB" id="A0A644WA53"/>
<dbReference type="EMBL" id="VSSQ01000667">
    <property type="protein sequence ID" value="MPL99442.1"/>
    <property type="molecule type" value="Genomic_DNA"/>
</dbReference>
<sequence>MRALYLLIIMLLVSSGCKNETSGVIAKQDLPKDFKYLNLIWNRSEKVIPDPYYGCVRPIADSILAKYNYGKIFPTDERFQDTDLTSLIDSLQLAVKNKNIEFILSHLSDTVFMGYAAGVPETADGFKQYWMNRKGNVSEELWIEMERALKLGGKFLALEKDYPFYGHKIYQIPYLLFPWEISDMFMSQAAIAENVPVYEKKDSTSNVVGYLNYDIVDVNYEESGVEPLFEGVTTITVNQMDWVKITTLDMKISGYVDGKFLYAPLGLRLFLAKNSGKWKIRGIAIGE</sequence>
<comment type="caution">
    <text evidence="1">The sequence shown here is derived from an EMBL/GenBank/DDBJ whole genome shotgun (WGS) entry which is preliminary data.</text>
</comment>
<name>A0A644WA53_9ZZZZ</name>
<accession>A0A644WA53</accession>